<comment type="similarity">
    <text evidence="2">Belongs to the YkuD family.</text>
</comment>
<dbReference type="EMBL" id="FOMW01000018">
    <property type="protein sequence ID" value="SFF09633.1"/>
    <property type="molecule type" value="Genomic_DNA"/>
</dbReference>
<feature type="signal peptide" evidence="9">
    <location>
        <begin position="1"/>
        <end position="28"/>
    </location>
</feature>
<feature type="active site" description="Proton donor/acceptor" evidence="7">
    <location>
        <position position="335"/>
    </location>
</feature>
<feature type="active site" description="Nucleophile" evidence="7">
    <location>
        <position position="351"/>
    </location>
</feature>
<gene>
    <name evidence="11" type="ORF">SAMN04488523_11813</name>
</gene>
<dbReference type="PANTHER" id="PTHR30582">
    <property type="entry name" value="L,D-TRANSPEPTIDASE"/>
    <property type="match status" value="1"/>
</dbReference>
<dbReference type="InterPro" id="IPR002477">
    <property type="entry name" value="Peptidoglycan-bd-like"/>
</dbReference>
<dbReference type="GO" id="GO:0008360">
    <property type="term" value="P:regulation of cell shape"/>
    <property type="evidence" value="ECO:0007669"/>
    <property type="project" value="UniProtKB-UniRule"/>
</dbReference>
<dbReference type="Pfam" id="PF01471">
    <property type="entry name" value="PG_binding_1"/>
    <property type="match status" value="1"/>
</dbReference>
<dbReference type="RefSeq" id="WP_245766440.1">
    <property type="nucleotide sequence ID" value="NZ_FOMW01000018.1"/>
</dbReference>
<dbReference type="PROSITE" id="PS52029">
    <property type="entry name" value="LD_TPASE"/>
    <property type="match status" value="1"/>
</dbReference>
<evidence type="ECO:0000313" key="12">
    <source>
        <dbReference type="Proteomes" id="UP000198977"/>
    </source>
</evidence>
<dbReference type="InterPro" id="IPR050979">
    <property type="entry name" value="LD-transpeptidase"/>
</dbReference>
<evidence type="ECO:0000256" key="2">
    <source>
        <dbReference type="ARBA" id="ARBA00005992"/>
    </source>
</evidence>
<dbReference type="Proteomes" id="UP000198977">
    <property type="component" value="Unassembled WGS sequence"/>
</dbReference>
<dbReference type="Pfam" id="PF03734">
    <property type="entry name" value="YkuD"/>
    <property type="match status" value="1"/>
</dbReference>
<dbReference type="GO" id="GO:0018104">
    <property type="term" value="P:peptidoglycan-protein cross-linking"/>
    <property type="evidence" value="ECO:0007669"/>
    <property type="project" value="TreeGrafter"/>
</dbReference>
<dbReference type="UniPathway" id="UPA00219"/>
<feature type="chain" id="PRO_5011594958" evidence="9">
    <location>
        <begin position="29"/>
        <end position="383"/>
    </location>
</feature>
<evidence type="ECO:0000256" key="5">
    <source>
        <dbReference type="ARBA" id="ARBA00022984"/>
    </source>
</evidence>
<comment type="pathway">
    <text evidence="1 7">Cell wall biogenesis; peptidoglycan biosynthesis.</text>
</comment>
<evidence type="ECO:0000256" key="6">
    <source>
        <dbReference type="ARBA" id="ARBA00023316"/>
    </source>
</evidence>
<evidence type="ECO:0000256" key="9">
    <source>
        <dbReference type="SAM" id="SignalP"/>
    </source>
</evidence>
<organism evidence="11 12">
    <name type="scientific">Sulfitobacter brevis</name>
    <dbReference type="NCBI Taxonomy" id="74348"/>
    <lineage>
        <taxon>Bacteria</taxon>
        <taxon>Pseudomonadati</taxon>
        <taxon>Pseudomonadota</taxon>
        <taxon>Alphaproteobacteria</taxon>
        <taxon>Rhodobacterales</taxon>
        <taxon>Roseobacteraceae</taxon>
        <taxon>Sulfitobacter</taxon>
    </lineage>
</organism>
<feature type="domain" description="L,D-TPase catalytic" evidence="10">
    <location>
        <begin position="242"/>
        <end position="380"/>
    </location>
</feature>
<keyword evidence="12" id="KW-1185">Reference proteome</keyword>
<keyword evidence="6 7" id="KW-0961">Cell wall biogenesis/degradation</keyword>
<evidence type="ECO:0000259" key="10">
    <source>
        <dbReference type="PROSITE" id="PS52029"/>
    </source>
</evidence>
<reference evidence="11 12" key="1">
    <citation type="submission" date="2016-10" db="EMBL/GenBank/DDBJ databases">
        <authorList>
            <person name="de Groot N.N."/>
        </authorList>
    </citation>
    <scope>NUCLEOTIDE SEQUENCE [LARGE SCALE GENOMIC DNA]</scope>
    <source>
        <strain evidence="11 12">DSM 11443</strain>
    </source>
</reference>
<evidence type="ECO:0000256" key="3">
    <source>
        <dbReference type="ARBA" id="ARBA00022679"/>
    </source>
</evidence>
<sequence>MTMTSTRFVKVSLLGLSLVGLQGLSATAEVLSETELEELLAKTPETAVQNVENGTSARSDDMQATAASSPKNAVVTAEEIEAATYDGAPLAEGRTALTAKVQILLDRAGISPGVIDGYSGDMSRTAIMAFEGRAGLSVDGVMDQDVWNALGGSEARALTTVHVISSDDIASLSQDPLPSDYAELAELAHLGYTTPAEMIAETYHMDEDFLRSLNPNASWTTDETITVVDPAVPGASASFAISRIIVDKVRSRLVALDNDGVVLADYPVTVGSDGTPSPTGTHKVRAIAMNPTYSYNPDLNFQQGDNTEPLTLPPGPNGPVGSVWIDLDKPTYGLHGTPHPDKLFTNQSHGCVRLTNWDAADLAAMVSARMSEDNAEIEVVFSE</sequence>
<evidence type="ECO:0000256" key="8">
    <source>
        <dbReference type="SAM" id="MobiDB-lite"/>
    </source>
</evidence>
<protein>
    <submittedName>
        <fullName evidence="11">Lipoprotein-anchoring transpeptidase ErfK/SrfK</fullName>
    </submittedName>
</protein>
<dbReference type="InterPro" id="IPR005490">
    <property type="entry name" value="LD_TPept_cat_dom"/>
</dbReference>
<dbReference type="GO" id="GO:0071555">
    <property type="term" value="P:cell wall organization"/>
    <property type="evidence" value="ECO:0007669"/>
    <property type="project" value="UniProtKB-UniRule"/>
</dbReference>
<keyword evidence="3" id="KW-0808">Transferase</keyword>
<keyword evidence="4 7" id="KW-0133">Cell shape</keyword>
<name>A0A1I2FXI8_9RHOB</name>
<dbReference type="SUPFAM" id="SSF141523">
    <property type="entry name" value="L,D-transpeptidase catalytic domain-like"/>
    <property type="match status" value="1"/>
</dbReference>
<dbReference type="SUPFAM" id="SSF47090">
    <property type="entry name" value="PGBD-like"/>
    <property type="match status" value="1"/>
</dbReference>
<dbReference type="GO" id="GO:0071972">
    <property type="term" value="F:peptidoglycan L,D-transpeptidase activity"/>
    <property type="evidence" value="ECO:0007669"/>
    <property type="project" value="TreeGrafter"/>
</dbReference>
<proteinExistence type="inferred from homology"/>
<evidence type="ECO:0000256" key="7">
    <source>
        <dbReference type="PROSITE-ProRule" id="PRU01373"/>
    </source>
</evidence>
<feature type="compositionally biased region" description="Polar residues" evidence="8">
    <location>
        <begin position="48"/>
        <end position="57"/>
    </location>
</feature>
<evidence type="ECO:0000256" key="4">
    <source>
        <dbReference type="ARBA" id="ARBA00022960"/>
    </source>
</evidence>
<keyword evidence="5 7" id="KW-0573">Peptidoglycan synthesis</keyword>
<dbReference type="InterPro" id="IPR036365">
    <property type="entry name" value="PGBD-like_sf"/>
</dbReference>
<dbReference type="InterPro" id="IPR036366">
    <property type="entry name" value="PGBDSf"/>
</dbReference>
<dbReference type="Gene3D" id="2.40.440.10">
    <property type="entry name" value="L,D-transpeptidase catalytic domain-like"/>
    <property type="match status" value="1"/>
</dbReference>
<keyword evidence="11" id="KW-0449">Lipoprotein</keyword>
<dbReference type="GO" id="GO:0016740">
    <property type="term" value="F:transferase activity"/>
    <property type="evidence" value="ECO:0007669"/>
    <property type="project" value="UniProtKB-KW"/>
</dbReference>
<evidence type="ECO:0000313" key="11">
    <source>
        <dbReference type="EMBL" id="SFF09633.1"/>
    </source>
</evidence>
<feature type="region of interest" description="Disordered" evidence="8">
    <location>
        <begin position="45"/>
        <end position="70"/>
    </location>
</feature>
<dbReference type="PANTHER" id="PTHR30582:SF30">
    <property type="entry name" value="BLR4375 PROTEIN"/>
    <property type="match status" value="1"/>
</dbReference>
<dbReference type="CDD" id="cd16913">
    <property type="entry name" value="YkuD_like"/>
    <property type="match status" value="1"/>
</dbReference>
<dbReference type="GO" id="GO:0005576">
    <property type="term" value="C:extracellular region"/>
    <property type="evidence" value="ECO:0007669"/>
    <property type="project" value="TreeGrafter"/>
</dbReference>
<accession>A0A1I2FXI8</accession>
<dbReference type="InterPro" id="IPR038063">
    <property type="entry name" value="Transpep_catalytic_dom"/>
</dbReference>
<keyword evidence="9" id="KW-0732">Signal</keyword>
<dbReference type="STRING" id="74348.SAMN04488523_11813"/>
<dbReference type="AlphaFoldDB" id="A0A1I2FXI8"/>
<dbReference type="Gene3D" id="1.10.101.10">
    <property type="entry name" value="PGBD-like superfamily/PGBD"/>
    <property type="match status" value="1"/>
</dbReference>
<evidence type="ECO:0000256" key="1">
    <source>
        <dbReference type="ARBA" id="ARBA00004752"/>
    </source>
</evidence>